<organism evidence="1 2">
    <name type="scientific">Methanothrix soehngenii</name>
    <name type="common">Methanosaeta concilii</name>
    <dbReference type="NCBI Taxonomy" id="2223"/>
    <lineage>
        <taxon>Archaea</taxon>
        <taxon>Methanobacteriati</taxon>
        <taxon>Methanobacteriota</taxon>
        <taxon>Stenosarchaea group</taxon>
        <taxon>Methanomicrobia</taxon>
        <taxon>Methanotrichales</taxon>
        <taxon>Methanotrichaceae</taxon>
        <taxon>Methanothrix</taxon>
    </lineage>
</organism>
<reference evidence="1 2" key="1">
    <citation type="journal article" date="2020" name="Biotechnol. Biofuels">
        <title>New insights from the biogas microbiome by comprehensive genome-resolved metagenomics of nearly 1600 species originating from multiple anaerobic digesters.</title>
        <authorList>
            <person name="Campanaro S."/>
            <person name="Treu L."/>
            <person name="Rodriguez-R L.M."/>
            <person name="Kovalovszki A."/>
            <person name="Ziels R.M."/>
            <person name="Maus I."/>
            <person name="Zhu X."/>
            <person name="Kougias P.G."/>
            <person name="Basile A."/>
            <person name="Luo G."/>
            <person name="Schluter A."/>
            <person name="Konstantinidis K.T."/>
            <person name="Angelidaki I."/>
        </authorList>
    </citation>
    <scope>NUCLEOTIDE SEQUENCE [LARGE SCALE GENOMIC DNA]</scope>
    <source>
        <strain evidence="1">AS27yjCOA_157</strain>
    </source>
</reference>
<accession>A0A7K4AHL1</accession>
<dbReference type="AlphaFoldDB" id="A0A7K4AHL1"/>
<dbReference type="Proteomes" id="UP000544742">
    <property type="component" value="Unassembled WGS sequence"/>
</dbReference>
<evidence type="ECO:0000313" key="1">
    <source>
        <dbReference type="EMBL" id="NLJ22477.1"/>
    </source>
</evidence>
<dbReference type="RefSeq" id="WP_048132409.1">
    <property type="nucleotide sequence ID" value="NZ_CAJYDL010000001.1"/>
</dbReference>
<gene>
    <name evidence="1" type="ORF">GX426_05145</name>
</gene>
<dbReference type="GeneID" id="24812311"/>
<sequence>MGFLELEDANRARWSQKPILTLYLMGFLGLGDANSERDLGAGILRCWRGLCLSWITDFSFIARQKRMTTGRRTPIQI</sequence>
<dbReference type="EMBL" id="JAAYUN010000087">
    <property type="protein sequence ID" value="NLJ22477.1"/>
    <property type="molecule type" value="Genomic_DNA"/>
</dbReference>
<name>A0A7K4AHL1_METSH</name>
<evidence type="ECO:0000313" key="2">
    <source>
        <dbReference type="Proteomes" id="UP000544742"/>
    </source>
</evidence>
<protein>
    <submittedName>
        <fullName evidence="1">DUF1016 domain-containing protein</fullName>
    </submittedName>
</protein>
<comment type="caution">
    <text evidence="1">The sequence shown here is derived from an EMBL/GenBank/DDBJ whole genome shotgun (WGS) entry which is preliminary data.</text>
</comment>
<proteinExistence type="predicted"/>